<keyword evidence="3" id="KW-1185">Reference proteome</keyword>
<dbReference type="PANTHER" id="PTHR24559">
    <property type="entry name" value="TRANSPOSON TY3-I GAG-POL POLYPROTEIN"/>
    <property type="match status" value="1"/>
</dbReference>
<organism evidence="2 3">
    <name type="scientific">Artemia franciscana</name>
    <name type="common">Brine shrimp</name>
    <name type="synonym">Artemia sanfranciscana</name>
    <dbReference type="NCBI Taxonomy" id="6661"/>
    <lineage>
        <taxon>Eukaryota</taxon>
        <taxon>Metazoa</taxon>
        <taxon>Ecdysozoa</taxon>
        <taxon>Arthropoda</taxon>
        <taxon>Crustacea</taxon>
        <taxon>Branchiopoda</taxon>
        <taxon>Anostraca</taxon>
        <taxon>Artemiidae</taxon>
        <taxon>Artemia</taxon>
    </lineage>
</organism>
<dbReference type="GO" id="GO:0071897">
    <property type="term" value="P:DNA biosynthetic process"/>
    <property type="evidence" value="ECO:0007669"/>
    <property type="project" value="UniProtKB-ARBA"/>
</dbReference>
<dbReference type="Gene3D" id="3.60.10.10">
    <property type="entry name" value="Endonuclease/exonuclease/phosphatase"/>
    <property type="match status" value="1"/>
</dbReference>
<evidence type="ECO:0000313" key="2">
    <source>
        <dbReference type="EMBL" id="KAK2725287.1"/>
    </source>
</evidence>
<dbReference type="AlphaFoldDB" id="A0AA88IPC0"/>
<dbReference type="Gene3D" id="3.10.10.10">
    <property type="entry name" value="HIV Type 1 Reverse Transcriptase, subunit A, domain 1"/>
    <property type="match status" value="1"/>
</dbReference>
<feature type="compositionally biased region" description="Basic and acidic residues" evidence="1">
    <location>
        <begin position="112"/>
        <end position="127"/>
    </location>
</feature>
<dbReference type="Gene3D" id="3.30.70.270">
    <property type="match status" value="1"/>
</dbReference>
<accession>A0AA88IPC0</accession>
<evidence type="ECO:0000313" key="3">
    <source>
        <dbReference type="Proteomes" id="UP001187531"/>
    </source>
</evidence>
<dbReference type="InterPro" id="IPR043502">
    <property type="entry name" value="DNA/RNA_pol_sf"/>
</dbReference>
<gene>
    <name evidence="2" type="ORF">QYM36_001665</name>
</gene>
<sequence>AKTTFIATYAPTNKSNDSDEDNFYQSLSDVTNKVHSHDILVVSGDFMAKMGCHQDYTPTVIGSHGLGEITENGMRLVDYCITNDMIEGVSDCHSVNKSHDNNYKTRNYGTKGKQDNARNDRSRENGKNHQTYKRTAWVRSPENKETCAFAESYKVHLRRGYWQLKMHPEVSADAVFITPFGLYQFRYMPFGLKRTPATLQRL</sequence>
<protein>
    <submittedName>
        <fullName evidence="2">Uncharacterized protein</fullName>
    </submittedName>
</protein>
<name>A0AA88IPC0_ARTSF</name>
<dbReference type="InterPro" id="IPR043128">
    <property type="entry name" value="Rev_trsase/Diguanyl_cyclase"/>
</dbReference>
<feature type="region of interest" description="Disordered" evidence="1">
    <location>
        <begin position="97"/>
        <end position="132"/>
    </location>
</feature>
<evidence type="ECO:0000256" key="1">
    <source>
        <dbReference type="SAM" id="MobiDB-lite"/>
    </source>
</evidence>
<proteinExistence type="predicted"/>
<reference evidence="2" key="1">
    <citation type="submission" date="2023-07" db="EMBL/GenBank/DDBJ databases">
        <title>Chromosome-level genome assembly of Artemia franciscana.</title>
        <authorList>
            <person name="Jo E."/>
        </authorList>
    </citation>
    <scope>NUCLEOTIDE SEQUENCE</scope>
    <source>
        <tissue evidence="2">Whole body</tissue>
    </source>
</reference>
<feature type="non-terminal residue" evidence="2">
    <location>
        <position position="1"/>
    </location>
</feature>
<dbReference type="Proteomes" id="UP001187531">
    <property type="component" value="Unassembled WGS sequence"/>
</dbReference>
<feature type="non-terminal residue" evidence="2">
    <location>
        <position position="202"/>
    </location>
</feature>
<dbReference type="InterPro" id="IPR036691">
    <property type="entry name" value="Endo/exonu/phosph_ase_sf"/>
</dbReference>
<dbReference type="InterPro" id="IPR053134">
    <property type="entry name" value="RNA-dir_DNA_polymerase"/>
</dbReference>
<comment type="caution">
    <text evidence="2">The sequence shown here is derived from an EMBL/GenBank/DDBJ whole genome shotgun (WGS) entry which is preliminary data.</text>
</comment>
<dbReference type="SUPFAM" id="SSF56672">
    <property type="entry name" value="DNA/RNA polymerases"/>
    <property type="match status" value="1"/>
</dbReference>
<dbReference type="PANTHER" id="PTHR24559:SF454">
    <property type="entry name" value="RIBONUCLEASE H"/>
    <property type="match status" value="1"/>
</dbReference>
<dbReference type="EMBL" id="JAVRJZ010000003">
    <property type="protein sequence ID" value="KAK2725287.1"/>
    <property type="molecule type" value="Genomic_DNA"/>
</dbReference>